<sequence>MRQGYMSVKEAAKRWGISDRRVRLLCSSGKVEGAVRDGRSYEIPEHAVKPADGRAVRQKDIPEEFRKVFLRIDGKRDELLRRREGGWVLSGELWEKFLLELAWPLVRRGGSSLTPEETGQILKGVPAAGKPLAEHLEVLGIREAADWIQELAAGQEELSEALILRLHAMVLMGRRKEGGLYRSRAVRLSGTDNEPPQPFMVPVMLDWLLKEYEEKKKKLHALELIPRLHMDFEWVHPFEDGNTRVGWMLMNLELMRAGYPLVRLSEGSLEDYYRALGQYYEKSNEAPMIYLVTGLVEESLDQWLRCFTEPAACSNL</sequence>
<keyword evidence="2" id="KW-0067">ATP-binding</keyword>
<dbReference type="PANTHER" id="PTHR13504:SF38">
    <property type="entry name" value="FIDO DOMAIN-CONTAINING PROTEIN"/>
    <property type="match status" value="1"/>
</dbReference>
<feature type="active site" evidence="1">
    <location>
        <position position="236"/>
    </location>
</feature>
<keyword evidence="2" id="KW-0547">Nucleotide-binding</keyword>
<dbReference type="SUPFAM" id="SSF140931">
    <property type="entry name" value="Fic-like"/>
    <property type="match status" value="1"/>
</dbReference>
<dbReference type="InterPro" id="IPR036597">
    <property type="entry name" value="Fido-like_dom_sf"/>
</dbReference>
<dbReference type="InterPro" id="IPR003812">
    <property type="entry name" value="Fido"/>
</dbReference>
<evidence type="ECO:0000256" key="1">
    <source>
        <dbReference type="PIRSR" id="PIRSR640198-1"/>
    </source>
</evidence>
<organism evidence="4 5">
    <name type="scientific">Candidatus Copromonas faecavium</name>
    <name type="common">nom. illeg.</name>
    <dbReference type="NCBI Taxonomy" id="2840740"/>
    <lineage>
        <taxon>Bacteria</taxon>
        <taxon>Bacillati</taxon>
        <taxon>Bacillota</taxon>
        <taxon>Clostridia</taxon>
        <taxon>Lachnospirales</taxon>
        <taxon>Lachnospiraceae</taxon>
        <taxon>Candidatus Copromonas (nom. illeg.)</taxon>
    </lineage>
</organism>
<feature type="domain" description="Fido" evidence="3">
    <location>
        <begin position="158"/>
        <end position="294"/>
    </location>
</feature>
<name>A0A9D1A4J8_9FIRM</name>
<reference evidence="4" key="1">
    <citation type="submission" date="2020-10" db="EMBL/GenBank/DDBJ databases">
        <authorList>
            <person name="Gilroy R."/>
        </authorList>
    </citation>
    <scope>NUCLEOTIDE SEQUENCE</scope>
    <source>
        <strain evidence="4">CHK180-2868</strain>
    </source>
</reference>
<protein>
    <submittedName>
        <fullName evidence="4">Fic family protein</fullName>
    </submittedName>
</protein>
<evidence type="ECO:0000256" key="2">
    <source>
        <dbReference type="PIRSR" id="PIRSR640198-2"/>
    </source>
</evidence>
<accession>A0A9D1A4J8</accession>
<dbReference type="Proteomes" id="UP000824250">
    <property type="component" value="Unassembled WGS sequence"/>
</dbReference>
<dbReference type="PANTHER" id="PTHR13504">
    <property type="entry name" value="FIDO DOMAIN-CONTAINING PROTEIN DDB_G0283145"/>
    <property type="match status" value="1"/>
</dbReference>
<proteinExistence type="predicted"/>
<dbReference type="GO" id="GO:0005524">
    <property type="term" value="F:ATP binding"/>
    <property type="evidence" value="ECO:0007669"/>
    <property type="project" value="UniProtKB-KW"/>
</dbReference>
<reference evidence="4" key="2">
    <citation type="journal article" date="2021" name="PeerJ">
        <title>Extensive microbial diversity within the chicken gut microbiome revealed by metagenomics and culture.</title>
        <authorList>
            <person name="Gilroy R."/>
            <person name="Ravi A."/>
            <person name="Getino M."/>
            <person name="Pursley I."/>
            <person name="Horton D.L."/>
            <person name="Alikhan N.F."/>
            <person name="Baker D."/>
            <person name="Gharbi K."/>
            <person name="Hall N."/>
            <person name="Watson M."/>
            <person name="Adriaenssens E.M."/>
            <person name="Foster-Nyarko E."/>
            <person name="Jarju S."/>
            <person name="Secka A."/>
            <person name="Antonio M."/>
            <person name="Oren A."/>
            <person name="Chaudhuri R.R."/>
            <person name="La Ragione R."/>
            <person name="Hildebrand F."/>
            <person name="Pallen M.J."/>
        </authorList>
    </citation>
    <scope>NUCLEOTIDE SEQUENCE</scope>
    <source>
        <strain evidence="4">CHK180-2868</strain>
    </source>
</reference>
<comment type="caution">
    <text evidence="4">The sequence shown here is derived from an EMBL/GenBank/DDBJ whole genome shotgun (WGS) entry which is preliminary data.</text>
</comment>
<dbReference type="EMBL" id="DVGC01000045">
    <property type="protein sequence ID" value="HIR05946.1"/>
    <property type="molecule type" value="Genomic_DNA"/>
</dbReference>
<dbReference type="Gene3D" id="1.10.3290.10">
    <property type="entry name" value="Fido-like domain"/>
    <property type="match status" value="1"/>
</dbReference>
<dbReference type="InterPro" id="IPR040198">
    <property type="entry name" value="Fido_containing"/>
</dbReference>
<gene>
    <name evidence="4" type="ORF">IAB28_08285</name>
</gene>
<evidence type="ECO:0000313" key="4">
    <source>
        <dbReference type="EMBL" id="HIR05946.1"/>
    </source>
</evidence>
<dbReference type="PROSITE" id="PS51459">
    <property type="entry name" value="FIDO"/>
    <property type="match status" value="1"/>
</dbReference>
<dbReference type="AlphaFoldDB" id="A0A9D1A4J8"/>
<evidence type="ECO:0000259" key="3">
    <source>
        <dbReference type="PROSITE" id="PS51459"/>
    </source>
</evidence>
<dbReference type="Pfam" id="PF02661">
    <property type="entry name" value="Fic"/>
    <property type="match status" value="1"/>
</dbReference>
<feature type="binding site" evidence="2">
    <location>
        <begin position="272"/>
        <end position="273"/>
    </location>
    <ligand>
        <name>ATP</name>
        <dbReference type="ChEBI" id="CHEBI:30616"/>
    </ligand>
</feature>
<evidence type="ECO:0000313" key="5">
    <source>
        <dbReference type="Proteomes" id="UP000824250"/>
    </source>
</evidence>